<keyword evidence="2 4" id="KW-0378">Hydrolase</keyword>
<dbReference type="PANTHER" id="PTHR42715">
    <property type="entry name" value="BETA-GLUCOSIDASE"/>
    <property type="match status" value="1"/>
</dbReference>
<dbReference type="InterPro" id="IPR017853">
    <property type="entry name" value="GH"/>
</dbReference>
<protein>
    <submittedName>
        <fullName evidence="7">Glycoside hydrolase family 3 protein</fullName>
    </submittedName>
</protein>
<dbReference type="InterPro" id="IPR036962">
    <property type="entry name" value="Glyco_hydro_3_N_sf"/>
</dbReference>
<dbReference type="PRINTS" id="PR00133">
    <property type="entry name" value="GLHYDRLASE3"/>
</dbReference>
<reference evidence="7 8" key="1">
    <citation type="submission" date="2020-01" db="EMBL/GenBank/DDBJ databases">
        <title>Insect and environment-associated Actinomycetes.</title>
        <authorList>
            <person name="Currrie C."/>
            <person name="Chevrette M."/>
            <person name="Carlson C."/>
            <person name="Stubbendieck R."/>
            <person name="Wendt-Pienkowski E."/>
        </authorList>
    </citation>
    <scope>NUCLEOTIDE SEQUENCE [LARGE SCALE GENOMIC DNA]</scope>
    <source>
        <strain evidence="7 8">SID14163</strain>
    </source>
</reference>
<dbReference type="InterPro" id="IPR050288">
    <property type="entry name" value="Cellulose_deg_GH3"/>
</dbReference>
<dbReference type="GO" id="GO:0004553">
    <property type="term" value="F:hydrolase activity, hydrolyzing O-glycosyl compounds"/>
    <property type="evidence" value="ECO:0007669"/>
    <property type="project" value="InterPro"/>
</dbReference>
<dbReference type="Pfam" id="PF01915">
    <property type="entry name" value="Glyco_hydro_3_C"/>
    <property type="match status" value="1"/>
</dbReference>
<dbReference type="InterPro" id="IPR002772">
    <property type="entry name" value="Glyco_hydro_3_C"/>
</dbReference>
<evidence type="ECO:0000313" key="8">
    <source>
        <dbReference type="Proteomes" id="UP000470446"/>
    </source>
</evidence>
<dbReference type="Gene3D" id="3.40.50.1700">
    <property type="entry name" value="Glycoside hydrolase family 3 C-terminal domain"/>
    <property type="match status" value="1"/>
</dbReference>
<organism evidence="7 8">
    <name type="scientific">Streptomyces coelicoflavus</name>
    <dbReference type="NCBI Taxonomy" id="285562"/>
    <lineage>
        <taxon>Bacteria</taxon>
        <taxon>Bacillati</taxon>
        <taxon>Actinomycetota</taxon>
        <taxon>Actinomycetes</taxon>
        <taxon>Kitasatosporales</taxon>
        <taxon>Streptomycetaceae</taxon>
        <taxon>Streptomyces</taxon>
    </lineage>
</organism>
<keyword evidence="3" id="KW-0119">Carbohydrate metabolism</keyword>
<dbReference type="Pfam" id="PF00933">
    <property type="entry name" value="Glyco_hydro_3"/>
    <property type="match status" value="1"/>
</dbReference>
<dbReference type="Proteomes" id="UP000470446">
    <property type="component" value="Unassembled WGS sequence"/>
</dbReference>
<dbReference type="InterPro" id="IPR036881">
    <property type="entry name" value="Glyco_hydro_3_C_sf"/>
</dbReference>
<evidence type="ECO:0000256" key="3">
    <source>
        <dbReference type="ARBA" id="ARBA00023277"/>
    </source>
</evidence>
<evidence type="ECO:0000313" key="7">
    <source>
        <dbReference type="EMBL" id="NEB07893.1"/>
    </source>
</evidence>
<dbReference type="EMBL" id="JAAGMA010000085">
    <property type="protein sequence ID" value="NEB07893.1"/>
    <property type="molecule type" value="Genomic_DNA"/>
</dbReference>
<keyword evidence="4" id="KW-0326">Glycosidase</keyword>
<feature type="domain" description="Glycoside hydrolase family 3 N-terminal" evidence="5">
    <location>
        <begin position="50"/>
        <end position="272"/>
    </location>
</feature>
<comment type="similarity">
    <text evidence="1 4">Belongs to the glycosyl hydrolase 3 family.</text>
</comment>
<gene>
    <name evidence="7" type="ORF">G3I32_03225</name>
</gene>
<dbReference type="InterPro" id="IPR019800">
    <property type="entry name" value="Glyco_hydro_3_AS"/>
</dbReference>
<evidence type="ECO:0000256" key="2">
    <source>
        <dbReference type="ARBA" id="ARBA00022801"/>
    </source>
</evidence>
<dbReference type="AlphaFoldDB" id="A0A7K3PDF0"/>
<dbReference type="PROSITE" id="PS00775">
    <property type="entry name" value="GLYCOSYL_HYDROL_F3"/>
    <property type="match status" value="1"/>
</dbReference>
<sequence>MTLEEKASLCLGSAFWCTAPVPRLGIPAVMLADGPHGLRRQPGTNQPGVSGSLPATCFPTASALGSSWNPALVRCVGAAIGTEARAQGVSVVLGPGINIKRSPLCGRNFEYYSEDPLLSGALGAAFVTGVQSQGVGTAVKHFAVNNQETERLRVSADVDERTMREIYLPAFEQVVTEARPWAVMCAYNRVNGVHASQRHWLLSDVLRDEWDFDGLVMSDWGAVHDRVAVLQAGLDLEMPPNIGISDQAVVTAVHEGRLDEAVLDEAALRLLRMVERASNADVSEAASPEGYEEAHHRLARAAAAECAALLKNEDGVLPLDPTAGQTIAEIGAFALAPPFRGAGSSRVNPTRTDSILDEMRAAAPEGVDIAYAEGYPLGCR</sequence>
<dbReference type="SUPFAM" id="SSF52279">
    <property type="entry name" value="Beta-D-glucan exohydrolase, C-terminal domain"/>
    <property type="match status" value="1"/>
</dbReference>
<accession>A0A7K3PDF0</accession>
<evidence type="ECO:0000259" key="5">
    <source>
        <dbReference type="Pfam" id="PF00933"/>
    </source>
</evidence>
<evidence type="ECO:0000259" key="6">
    <source>
        <dbReference type="Pfam" id="PF01915"/>
    </source>
</evidence>
<dbReference type="PANTHER" id="PTHR42715:SF10">
    <property type="entry name" value="BETA-GLUCOSIDASE"/>
    <property type="match status" value="1"/>
</dbReference>
<proteinExistence type="inferred from homology"/>
<evidence type="ECO:0000256" key="4">
    <source>
        <dbReference type="RuleBase" id="RU361161"/>
    </source>
</evidence>
<dbReference type="GO" id="GO:0005975">
    <property type="term" value="P:carbohydrate metabolic process"/>
    <property type="evidence" value="ECO:0007669"/>
    <property type="project" value="InterPro"/>
</dbReference>
<evidence type="ECO:0000256" key="1">
    <source>
        <dbReference type="ARBA" id="ARBA00005336"/>
    </source>
</evidence>
<feature type="domain" description="Glycoside hydrolase family 3 C-terminal" evidence="6">
    <location>
        <begin position="309"/>
        <end position="365"/>
    </location>
</feature>
<comment type="caution">
    <text evidence="7">The sequence shown here is derived from an EMBL/GenBank/DDBJ whole genome shotgun (WGS) entry which is preliminary data.</text>
</comment>
<dbReference type="InterPro" id="IPR001764">
    <property type="entry name" value="Glyco_hydro_3_N"/>
</dbReference>
<name>A0A7K3PDF0_9ACTN</name>
<dbReference type="SUPFAM" id="SSF51445">
    <property type="entry name" value="(Trans)glycosidases"/>
    <property type="match status" value="1"/>
</dbReference>
<dbReference type="Gene3D" id="3.20.20.300">
    <property type="entry name" value="Glycoside hydrolase, family 3, N-terminal domain"/>
    <property type="match status" value="1"/>
</dbReference>